<dbReference type="InterPro" id="IPR051035">
    <property type="entry name" value="Mito_inheritance_9"/>
</dbReference>
<proteinExistence type="predicted"/>
<dbReference type="SUPFAM" id="SSF56112">
    <property type="entry name" value="Protein kinase-like (PK-like)"/>
    <property type="match status" value="1"/>
</dbReference>
<feature type="domain" description="Aminoglycoside phosphotransferase" evidence="1">
    <location>
        <begin position="208"/>
        <end position="486"/>
    </location>
</feature>
<dbReference type="EMBL" id="CACVBS010000039">
    <property type="protein sequence ID" value="CAA7263328.1"/>
    <property type="molecule type" value="Genomic_DNA"/>
</dbReference>
<dbReference type="InterPro" id="IPR002575">
    <property type="entry name" value="Aminoglycoside_PTrfase"/>
</dbReference>
<dbReference type="PANTHER" id="PTHR36091:SF2">
    <property type="entry name" value="AMINOGLYCOSIDE PHOSPHOTRANSFERASE DOMAIN-CONTAINING PROTEIN"/>
    <property type="match status" value="1"/>
</dbReference>
<dbReference type="OrthoDB" id="2831558at2759"/>
<dbReference type="Proteomes" id="UP000467700">
    <property type="component" value="Unassembled WGS sequence"/>
</dbReference>
<protein>
    <recommendedName>
        <fullName evidence="1">Aminoglycoside phosphotransferase domain-containing protein</fullName>
    </recommendedName>
</protein>
<dbReference type="InterPro" id="IPR011009">
    <property type="entry name" value="Kinase-like_dom_sf"/>
</dbReference>
<dbReference type="AlphaFoldDB" id="A0A8S0X0A6"/>
<dbReference type="PANTHER" id="PTHR36091">
    <property type="entry name" value="ALTERED INHERITANCE OF MITOCHONDRIA PROTEIN 9, MITOCHONDRIAL"/>
    <property type="match status" value="1"/>
</dbReference>
<evidence type="ECO:0000259" key="1">
    <source>
        <dbReference type="Pfam" id="PF01636"/>
    </source>
</evidence>
<accession>A0A8S0X0A6</accession>
<keyword evidence="3" id="KW-1185">Reference proteome</keyword>
<name>A0A8S0X0A6_CYCAE</name>
<dbReference type="Pfam" id="PF01636">
    <property type="entry name" value="APH"/>
    <property type="match status" value="1"/>
</dbReference>
<dbReference type="GO" id="GO:0005739">
    <property type="term" value="C:mitochondrion"/>
    <property type="evidence" value="ECO:0007669"/>
    <property type="project" value="TreeGrafter"/>
</dbReference>
<sequence length="691" mass="77097">MTAVATAPFIDASHSSGVLITGGNFNQSIVHRDVGVGKGIKALYTHADPGLFHNSRERGNIPSLCDRCKSPIPTEEDEELVTRIAGRLLLPGAPGRLLGSIFLPPVVHETDAILYRLVPTIAFQIAISIPETRQSIDSAVLNDPSISTGRSTCKCGSSSNFHSQVPWLQVPRRSAPERRREFNVDELCRLAAKSVGRSFQDIDTFVKLAEGGFNRTFLITMHGGFEMVARIPYPVTVPKVYAIASEVATMRFLRSSAGLPIPEVYDYSPSSDNAAGTEYIFMEFMRGTQLSDVWLELEEPDVVSVVRQLAQLESRMMEIRFPAGGSLYYTNDLEEVAGRTVGIPLDDERFCVGPDARLHMWYGRRSQLDVDRGPYENAEAALVAGARKELAYLERFGRPLLPFQRERREAYGYKEQSPSDHTKNLERYLLIAPSLISKKNPALHHFCIRHPDLQPSNIIVSKSSSGSDQLKIVGLLDWQHASILPPFLLAGIPGRLQNYDDPVSQALVPPSLPANMDELDPSEQSHAIGLYHRRLAHFHYVKNTEAYNKLHHDALSDPVSVFIRRLFDQAGAPWEGETHALKTALIEATEIWGRLTGDSGVPPCPVAFEPGDLRKTKELSAKLRVADENFERCRGMVGFETETWVSNEHYEMAVALAELLKLKVLTAIPKEVRAKTEAHWFLDDMDEKDYM</sequence>
<reference evidence="2 3" key="1">
    <citation type="submission" date="2020-01" db="EMBL/GenBank/DDBJ databases">
        <authorList>
            <person name="Gupta K D."/>
        </authorList>
    </citation>
    <scope>NUCLEOTIDE SEQUENCE [LARGE SCALE GENOMIC DNA]</scope>
</reference>
<evidence type="ECO:0000313" key="2">
    <source>
        <dbReference type="EMBL" id="CAA7263328.1"/>
    </source>
</evidence>
<gene>
    <name evidence="2" type="ORF">AAE3_LOCUS5583</name>
</gene>
<dbReference type="Gene3D" id="3.30.200.20">
    <property type="entry name" value="Phosphorylase Kinase, domain 1"/>
    <property type="match status" value="1"/>
</dbReference>
<organism evidence="2 3">
    <name type="scientific">Cyclocybe aegerita</name>
    <name type="common">Black poplar mushroom</name>
    <name type="synonym">Agrocybe aegerita</name>
    <dbReference type="NCBI Taxonomy" id="1973307"/>
    <lineage>
        <taxon>Eukaryota</taxon>
        <taxon>Fungi</taxon>
        <taxon>Dikarya</taxon>
        <taxon>Basidiomycota</taxon>
        <taxon>Agaricomycotina</taxon>
        <taxon>Agaricomycetes</taxon>
        <taxon>Agaricomycetidae</taxon>
        <taxon>Agaricales</taxon>
        <taxon>Agaricineae</taxon>
        <taxon>Bolbitiaceae</taxon>
        <taxon>Cyclocybe</taxon>
    </lineage>
</organism>
<comment type="caution">
    <text evidence="2">The sequence shown here is derived from an EMBL/GenBank/DDBJ whole genome shotgun (WGS) entry which is preliminary data.</text>
</comment>
<evidence type="ECO:0000313" key="3">
    <source>
        <dbReference type="Proteomes" id="UP000467700"/>
    </source>
</evidence>